<organism evidence="1 2">
    <name type="scientific">Sulfitobacter undariae</name>
    <dbReference type="NCBI Taxonomy" id="1563671"/>
    <lineage>
        <taxon>Bacteria</taxon>
        <taxon>Pseudomonadati</taxon>
        <taxon>Pseudomonadota</taxon>
        <taxon>Alphaproteobacteria</taxon>
        <taxon>Rhodobacterales</taxon>
        <taxon>Roseobacteraceae</taxon>
        <taxon>Sulfitobacter</taxon>
    </lineage>
</organism>
<sequence length="34" mass="3989">MARSHYAQAIFLPRSEQLEHCSQFAQFELLDFAC</sequence>
<evidence type="ECO:0000313" key="2">
    <source>
        <dbReference type="Proteomes" id="UP000530268"/>
    </source>
</evidence>
<dbReference type="EMBL" id="JACIEI010000002">
    <property type="protein sequence ID" value="MBB3993315.1"/>
    <property type="molecule type" value="Genomic_DNA"/>
</dbReference>
<reference evidence="1 2" key="1">
    <citation type="submission" date="2020-08" db="EMBL/GenBank/DDBJ databases">
        <title>Genomic Encyclopedia of Type Strains, Phase IV (KMG-IV): sequencing the most valuable type-strain genomes for metagenomic binning, comparative biology and taxonomic classification.</title>
        <authorList>
            <person name="Goeker M."/>
        </authorList>
    </citation>
    <scope>NUCLEOTIDE SEQUENCE [LARGE SCALE GENOMIC DNA]</scope>
    <source>
        <strain evidence="1 2">DSM 102234</strain>
    </source>
</reference>
<evidence type="ECO:0000313" key="1">
    <source>
        <dbReference type="EMBL" id="MBB3993315.1"/>
    </source>
</evidence>
<name>A0A7W6E785_9RHOB</name>
<accession>A0A7W6E785</accession>
<dbReference type="AlphaFoldDB" id="A0A7W6E785"/>
<keyword evidence="2" id="KW-1185">Reference proteome</keyword>
<gene>
    <name evidence="1" type="ORF">GGR95_000943</name>
</gene>
<proteinExistence type="predicted"/>
<protein>
    <submittedName>
        <fullName evidence="1">Uncharacterized protein</fullName>
    </submittedName>
</protein>
<dbReference type="Proteomes" id="UP000530268">
    <property type="component" value="Unassembled WGS sequence"/>
</dbReference>
<comment type="caution">
    <text evidence="1">The sequence shown here is derived from an EMBL/GenBank/DDBJ whole genome shotgun (WGS) entry which is preliminary data.</text>
</comment>